<feature type="signal peptide" evidence="1">
    <location>
        <begin position="1"/>
        <end position="27"/>
    </location>
</feature>
<sequence length="2039" mass="213101">MNIPAMIRYGWCYVLWCLLLTALPAAAQFTESSFYSITGATALTRDRNNNIYMVSYNDSGQKFLVWKYPGGNANMATIIYVSPQRQLSGYDLYPWGLAVNSTGDVFVTSTQSDVNGEILKIPFDGTSYGSAVRIRNGEQYLSLAFDQQDNLLTMEFDMMAGKAKLMRYPANDLSGAAGQTLVNNLENQSEGIYPWGLAVDKDNTIYYNTGPNTMGQSYLKQWKNGTISTIINGNFTALACDDYGSLYAMEVNMAGSTTNSSIRKFTFGNNTSVDWIYGMTKSNTWDMYTLGLTVNGNGSKVYFNQQFPAGVSLLTASPITIKEMSAQNPTLTNAQTVNYKVGFNETRVDMPAIDAFSLITTGGITGAAITKVTRDFSNYNYFYVEVNTGTGDGTLALSMSGGRPNPVNNPGFNAQVYTIDKTAPVITWVTKPALTTTSTTAAFEVSVNETGSTVTATLDGAPVTLASDGKCQLTGLSMGQHTFEVTAKDGAGNTKTAQYQWSVITAITSIGVPGNNYYVAGSSLNFTVTYSSPVTVNAIPPNIPLIPITIGNITQNAFYTAGTGTNTLVFSYTVRLGDEAMDGIVPGSAIELNNGNILDPGNQRAQLTLDNMPATGGIKVHTAIPAVTLTSAAPATVNGPFTVDIAFSEDVTELLVEQILVGGATLSNFVKTDAQHYKVLVTPTKDGGINISVPTNAVKNVANTPNSVSGPFYRTADITAPQVLRVDVPANGYYNANSDLLFDVVFNEAVALNTTAGIPYINVTVGSQIKQAVYQSTVSPTTLRFGYKVASGDDDNDGISIGTMNLNNATIRDLAGNIADITLKNIGSTTGVLVNTQLPTVTLSMSGPVKVNNAFTVTATFGEKVTGLLLSSMVVSGNVSLSNLATSDNITYTFLVTPGVLDGACTVYMPAGAAKSARTGNGNQVSNTLNFTVDVTPPAVSSVTAPVNKIYGIGKELAFSVIFSEPVTVTGTPSFDLTIGAKTVQANYTSSTNDKTLVFVYTVQDGDIDLDGVTVGPRINLNGGAIKDEVGNAALLALNNVASTTGVKVDTRGATVTLRTSAVSPVGSAFTVTAEFSEKVSTLSAADFSVTNGNISTPQTTDNITFTVLVTPVTDGTVSISLPAGKVTNAIGNGNNASNILSLIYDTNPPQTTSVVVPGSKAYAIGQQLNFKVSFNEPVVVTGTPTLPVTIGSKAVQATYQGVIGGNTLSFTYEVQPGEMAPNGIQLSGPIQLNGSTIKDAAGNAADLTLHNIPSTTGIIVNTGTPEVTLSAPVYLTNKAFEVTISFTEPVDNLDLNKIVVSTGSASNLVKVDDRTYTATITPGTDGIGNVVVSAGAAINNAGTGNKAADPLPYFYDGTRPFVMGVTAPAPGNYKIGDVLTFKLNFNENVRVSGTPFLPVTLGTAQVKAVYAGGSGMADLTFSYTVQPGDMAPGGIGLTNPINLDGGTIIDQAENDARLTLNGVPATAGIKVSGQEPAVTLSTSASSPVMGAFTVTAIFSEKVTGLTASDFVVTGGNAGSLQTADNTTYTVLITPTTEGTISISLSAGKAMNNAGNGNKASNVITLQADMTPPTVILATASPARTNTSFMVQLTFNEEMKNFSATALQVNNGTAGPLQTTDNVHYNTLITPVADGSVTVQLPAGAAFDKAGNGNQVSNSISVVSDATAPVIAQQAIEVYDNSPAGALAGQMTATDASGVIQDWKLVTDGSGGALSLDANGRVTVKDNALLRTLAGKTIALRVTVSDGLNTSVAATVSVKVLVSFVNKPPVMNPVADVQLCATTAPQKIQLTGVSPVEADQHYTIKVTANQPYFDVLTADVATNTVRYQLKPGVSSGTAAITVTLQDDGGTDNGGKDSFSQTFYLTVNPLPLITISSDKGNAVSKGDLVTLTAEGAIAYSWAPAAGVTGELQQASLRVRPQDNATYTVTGTNAAGCSASAAITIAATTDYKLDATNMLTPNGDGINDRWVIRNLDSYPDNEVKIFDRSGRIVYQRRNYSNDWDGTLNGHPLAEGTYYYVLTVNGSTRVWKGFITIIRADQ</sequence>
<feature type="domain" description="Bacterial Ig-like" evidence="2">
    <location>
        <begin position="1569"/>
        <end position="1661"/>
    </location>
</feature>
<evidence type="ECO:0000313" key="3">
    <source>
        <dbReference type="EMBL" id="MBC9929208.1"/>
    </source>
</evidence>
<accession>A0ABR7TH03</accession>
<dbReference type="PANTHER" id="PTHR34677:SF3">
    <property type="entry name" value="BACTERIAL IG-LIKE DOMAIN-CONTAINING PROTEIN"/>
    <property type="match status" value="1"/>
</dbReference>
<dbReference type="InterPro" id="IPR044048">
    <property type="entry name" value="Big_12"/>
</dbReference>
<keyword evidence="1" id="KW-0732">Signal</keyword>
<name>A0ABR7TH03_9BACT</name>
<dbReference type="CDD" id="cd11304">
    <property type="entry name" value="Cadherin_repeat"/>
    <property type="match status" value="1"/>
</dbReference>
<dbReference type="InterPro" id="IPR015919">
    <property type="entry name" value="Cadherin-like_sf"/>
</dbReference>
<protein>
    <submittedName>
        <fullName evidence="3">Gliding motility-associated C-terminal domain-containing protein</fullName>
    </submittedName>
</protein>
<organism evidence="3 4">
    <name type="scientific">Chitinophaga qingshengii</name>
    <dbReference type="NCBI Taxonomy" id="1569794"/>
    <lineage>
        <taxon>Bacteria</taxon>
        <taxon>Pseudomonadati</taxon>
        <taxon>Bacteroidota</taxon>
        <taxon>Chitinophagia</taxon>
        <taxon>Chitinophagales</taxon>
        <taxon>Chitinophagaceae</taxon>
        <taxon>Chitinophaga</taxon>
    </lineage>
</organism>
<dbReference type="SUPFAM" id="SSF49313">
    <property type="entry name" value="Cadherin-like"/>
    <property type="match status" value="1"/>
</dbReference>
<feature type="domain" description="Bacterial Ig-like" evidence="2">
    <location>
        <begin position="622"/>
        <end position="707"/>
    </location>
</feature>
<feature type="domain" description="Bacterial Ig-like" evidence="2">
    <location>
        <begin position="836"/>
        <end position="933"/>
    </location>
</feature>
<dbReference type="Proteomes" id="UP000659124">
    <property type="component" value="Unassembled WGS sequence"/>
</dbReference>
<dbReference type="PANTHER" id="PTHR34677">
    <property type="match status" value="1"/>
</dbReference>
<proteinExistence type="predicted"/>
<feature type="domain" description="Bacterial Ig-like" evidence="2">
    <location>
        <begin position="1475"/>
        <end position="1563"/>
    </location>
</feature>
<dbReference type="Pfam" id="PF13585">
    <property type="entry name" value="CHU_C"/>
    <property type="match status" value="1"/>
</dbReference>
<evidence type="ECO:0000256" key="1">
    <source>
        <dbReference type="SAM" id="SignalP"/>
    </source>
</evidence>
<dbReference type="NCBIfam" id="TIGR04131">
    <property type="entry name" value="Bac_Flav_CTERM"/>
    <property type="match status" value="1"/>
</dbReference>
<reference evidence="3 4" key="1">
    <citation type="submission" date="2020-09" db="EMBL/GenBank/DDBJ databases">
        <title>Genome sequences of type strains of Chitinophaga qingshengii and Chitinophaga varians.</title>
        <authorList>
            <person name="Kittiwongwattana C."/>
        </authorList>
    </citation>
    <scope>NUCLEOTIDE SEQUENCE [LARGE SCALE GENOMIC DNA]</scope>
    <source>
        <strain evidence="3 4">JCM 30026</strain>
    </source>
</reference>
<dbReference type="EMBL" id="JACVFC010000001">
    <property type="protein sequence ID" value="MBC9929208.1"/>
    <property type="molecule type" value="Genomic_DNA"/>
</dbReference>
<comment type="caution">
    <text evidence="3">The sequence shown here is derived from an EMBL/GenBank/DDBJ whole genome shotgun (WGS) entry which is preliminary data.</text>
</comment>
<dbReference type="RefSeq" id="WP_188086352.1">
    <property type="nucleotide sequence ID" value="NZ_JACVFC010000001.1"/>
</dbReference>
<feature type="domain" description="Bacterial Ig-like" evidence="2">
    <location>
        <begin position="1054"/>
        <end position="1139"/>
    </location>
</feature>
<feature type="chain" id="PRO_5047366281" evidence="1">
    <location>
        <begin position="28"/>
        <end position="2039"/>
    </location>
</feature>
<evidence type="ECO:0000313" key="4">
    <source>
        <dbReference type="Proteomes" id="UP000659124"/>
    </source>
</evidence>
<evidence type="ECO:0000259" key="2">
    <source>
        <dbReference type="Pfam" id="PF19078"/>
    </source>
</evidence>
<dbReference type="SUPFAM" id="SSF63829">
    <property type="entry name" value="Calcium-dependent phosphotriesterase"/>
    <property type="match status" value="1"/>
</dbReference>
<keyword evidence="4" id="KW-1185">Reference proteome</keyword>
<dbReference type="InterPro" id="IPR026341">
    <property type="entry name" value="T9SS_type_B"/>
</dbReference>
<gene>
    <name evidence="3" type="ORF">ICL07_02415</name>
</gene>
<feature type="domain" description="Bacterial Ig-like" evidence="2">
    <location>
        <begin position="1267"/>
        <end position="1349"/>
    </location>
</feature>
<dbReference type="Pfam" id="PF19078">
    <property type="entry name" value="Big_12"/>
    <property type="match status" value="6"/>
</dbReference>